<gene>
    <name evidence="8" type="ORF">TAPDE_001692</name>
</gene>
<dbReference type="InterPro" id="IPR023631">
    <property type="entry name" value="Amidase_dom"/>
</dbReference>
<dbReference type="eggNOG" id="KOG1212">
    <property type="taxonomic scope" value="Eukaryota"/>
</dbReference>
<comment type="similarity">
    <text evidence="2">Belongs to the amidase family.</text>
</comment>
<evidence type="ECO:0000256" key="4">
    <source>
        <dbReference type="ARBA" id="ARBA00022801"/>
    </source>
</evidence>
<evidence type="ECO:0000259" key="7">
    <source>
        <dbReference type="Pfam" id="PF01425"/>
    </source>
</evidence>
<dbReference type="OrthoDB" id="6428749at2759"/>
<dbReference type="VEuPathDB" id="FungiDB:TAPDE_001692"/>
<evidence type="ECO:0000256" key="1">
    <source>
        <dbReference type="ARBA" id="ARBA00001311"/>
    </source>
</evidence>
<evidence type="ECO:0000313" key="8">
    <source>
        <dbReference type="EMBL" id="CCG81827.1"/>
    </source>
</evidence>
<dbReference type="SUPFAM" id="SSF75304">
    <property type="entry name" value="Amidase signature (AS) enzymes"/>
    <property type="match status" value="1"/>
</dbReference>
<dbReference type="PANTHER" id="PTHR46072">
    <property type="entry name" value="AMIDASE-RELATED-RELATED"/>
    <property type="match status" value="1"/>
</dbReference>
<reference evidence="8 9" key="1">
    <citation type="journal article" date="2013" name="MBio">
        <title>Genome sequencing of the plant pathogen Taphrina deformans, the causal agent of peach leaf curl.</title>
        <authorList>
            <person name="Cisse O.H."/>
            <person name="Almeida J.M.G.C.F."/>
            <person name="Fonseca A."/>
            <person name="Kumar A.A."/>
            <person name="Salojaervi J."/>
            <person name="Overmyer K."/>
            <person name="Hauser P.M."/>
            <person name="Pagni M."/>
        </authorList>
    </citation>
    <scope>NUCLEOTIDE SEQUENCE [LARGE SCALE GENOMIC DNA]</scope>
    <source>
        <strain evidence="9">PYCC 5710 / ATCC 11124 / CBS 356.35 / IMI 108563 / JCM 9778 / NBRC 8474</strain>
    </source>
</reference>
<feature type="binding site" evidence="6">
    <location>
        <position position="207"/>
    </location>
    <ligand>
        <name>substrate</name>
    </ligand>
</feature>
<comment type="caution">
    <text evidence="8">The sequence shown here is derived from an EMBL/GenBank/DDBJ whole genome shotgun (WGS) entry which is preliminary data.</text>
</comment>
<dbReference type="Pfam" id="PF01425">
    <property type="entry name" value="Amidase"/>
    <property type="match status" value="1"/>
</dbReference>
<accession>R4XEN3</accession>
<feature type="domain" description="Amidase" evidence="7">
    <location>
        <begin position="76"/>
        <end position="529"/>
    </location>
</feature>
<feature type="binding site" evidence="6">
    <location>
        <begin position="228"/>
        <end position="231"/>
    </location>
    <ligand>
        <name>substrate</name>
    </ligand>
</feature>
<feature type="active site" description="Charge relay system" evidence="5">
    <location>
        <position position="207"/>
    </location>
</feature>
<keyword evidence="4" id="KW-0378">Hydrolase</keyword>
<dbReference type="Gene3D" id="3.90.1300.10">
    <property type="entry name" value="Amidase signature (AS) domain"/>
    <property type="match status" value="1"/>
</dbReference>
<dbReference type="InterPro" id="IPR020556">
    <property type="entry name" value="Amidase_CS"/>
</dbReference>
<feature type="active site" description="Acyl-ester intermediate" evidence="5">
    <location>
        <position position="231"/>
    </location>
</feature>
<proteinExistence type="inferred from homology"/>
<evidence type="ECO:0000256" key="5">
    <source>
        <dbReference type="PIRSR" id="PIRSR001221-1"/>
    </source>
</evidence>
<dbReference type="Proteomes" id="UP000013776">
    <property type="component" value="Unassembled WGS sequence"/>
</dbReference>
<comment type="catalytic activity">
    <reaction evidence="1">
        <text>a monocarboxylic acid amide + H2O = a monocarboxylate + NH4(+)</text>
        <dbReference type="Rhea" id="RHEA:12020"/>
        <dbReference type="ChEBI" id="CHEBI:15377"/>
        <dbReference type="ChEBI" id="CHEBI:28938"/>
        <dbReference type="ChEBI" id="CHEBI:35757"/>
        <dbReference type="ChEBI" id="CHEBI:83628"/>
        <dbReference type="EC" id="3.5.1.4"/>
    </reaction>
</comment>
<evidence type="ECO:0000256" key="3">
    <source>
        <dbReference type="ARBA" id="ARBA00012922"/>
    </source>
</evidence>
<dbReference type="GO" id="GO:0004040">
    <property type="term" value="F:amidase activity"/>
    <property type="evidence" value="ECO:0007669"/>
    <property type="project" value="UniProtKB-EC"/>
</dbReference>
<dbReference type="STRING" id="1097556.R4XEN3"/>
<keyword evidence="9" id="KW-1185">Reference proteome</keyword>
<evidence type="ECO:0000256" key="2">
    <source>
        <dbReference type="ARBA" id="ARBA00009199"/>
    </source>
</evidence>
<dbReference type="PANTHER" id="PTHR46072:SF9">
    <property type="entry name" value="ACETAMIDASE"/>
    <property type="match status" value="1"/>
</dbReference>
<evidence type="ECO:0000256" key="6">
    <source>
        <dbReference type="PIRSR" id="PIRSR001221-2"/>
    </source>
</evidence>
<organism evidence="8 9">
    <name type="scientific">Taphrina deformans (strain PYCC 5710 / ATCC 11124 / CBS 356.35 / IMI 108563 / JCM 9778 / NBRC 8474)</name>
    <name type="common">Peach leaf curl fungus</name>
    <name type="synonym">Lalaria deformans</name>
    <dbReference type="NCBI Taxonomy" id="1097556"/>
    <lineage>
        <taxon>Eukaryota</taxon>
        <taxon>Fungi</taxon>
        <taxon>Dikarya</taxon>
        <taxon>Ascomycota</taxon>
        <taxon>Taphrinomycotina</taxon>
        <taxon>Taphrinomycetes</taxon>
        <taxon>Taphrinales</taxon>
        <taxon>Taphrinaceae</taxon>
        <taxon>Taphrina</taxon>
    </lineage>
</organism>
<dbReference type="AlphaFoldDB" id="R4XEN3"/>
<evidence type="ECO:0000313" key="9">
    <source>
        <dbReference type="Proteomes" id="UP000013776"/>
    </source>
</evidence>
<protein>
    <recommendedName>
        <fullName evidence="3">amidase</fullName>
        <ecNumber evidence="3">3.5.1.4</ecNumber>
    </recommendedName>
</protein>
<dbReference type="EC" id="3.5.1.4" evidence="3"/>
<dbReference type="EMBL" id="CAHR02000060">
    <property type="protein sequence ID" value="CCG81827.1"/>
    <property type="molecule type" value="Genomic_DNA"/>
</dbReference>
<dbReference type="PROSITE" id="PS00571">
    <property type="entry name" value="AMIDASES"/>
    <property type="match status" value="1"/>
</dbReference>
<name>R4XEN3_TAPDE</name>
<sequence length="542" mass="59603">MQEYEKKAALKREALADKIPIEWRIPASKLPGPEVLDVSEFPRTSGLLTKEELEITETNLVPLAHKIASGAWTAKEVTTAFCHRAALAHQLVNCCVEIFFDQAIASAEKLDESFKASGKVVGPLHGVPVSLKDQFRVTGVETSMGYVAWLGKTEKKDSIFTDLLRKAGAVLYVKTNVPQTLMVGETVNNIFGRTLNPFNRELSCGGSSGGEGALLGLRGSVIGLGTDIGGSIRMPAAFNHLFGIRPSHGRLPYALMANSMEGQETVHSVVGPLGHSAEDISFFMKAVLAQEPWFYDPKVVELPWNFLKFEAGAHGTKTFGYFDFDGVVMPHPPIKRAIKEVVAALKAQGHKVVPWKPFDHARGIDIINKVYTADGNEDVTRTLKAGGEPAIPNIVGLLGTDTKAATLNEAWDLQLEKYHYQREHMEYWNQQNLEHGTIDGIIMPVAPHAAVTHNDYFYYGYTAIINILDYPSMVVPVGFASPSKDPVDSHYKPSPGMDHKVYLNYEPAKYENGPTAVQIVGRRFQEEYVIGLAQQVETALQS</sequence>
<dbReference type="PIRSF" id="PIRSF001221">
    <property type="entry name" value="Amidase_fungi"/>
    <property type="match status" value="1"/>
</dbReference>
<dbReference type="InterPro" id="IPR036928">
    <property type="entry name" value="AS_sf"/>
</dbReference>
<feature type="active site" description="Charge relay system" evidence="5">
    <location>
        <position position="132"/>
    </location>
</feature>
<feature type="binding site" evidence="6">
    <location>
        <position position="181"/>
    </location>
    <ligand>
        <name>substrate</name>
    </ligand>
</feature>